<reference evidence="3" key="1">
    <citation type="submission" date="2021-05" db="EMBL/GenBank/DDBJ databases">
        <authorList>
            <person name="Alioto T."/>
            <person name="Alioto T."/>
            <person name="Gomez Garrido J."/>
        </authorList>
    </citation>
    <scope>NUCLEOTIDE SEQUENCE</scope>
</reference>
<feature type="domain" description="MADF" evidence="2">
    <location>
        <begin position="13"/>
        <end position="102"/>
    </location>
</feature>
<feature type="compositionally biased region" description="Polar residues" evidence="1">
    <location>
        <begin position="111"/>
        <end position="121"/>
    </location>
</feature>
<evidence type="ECO:0000256" key="1">
    <source>
        <dbReference type="SAM" id="MobiDB-lite"/>
    </source>
</evidence>
<evidence type="ECO:0000313" key="3">
    <source>
        <dbReference type="EMBL" id="CAG6747504.1"/>
    </source>
</evidence>
<evidence type="ECO:0000259" key="2">
    <source>
        <dbReference type="PROSITE" id="PS51029"/>
    </source>
</evidence>
<sequence length="121" mass="13939">MSFSDKEDDINDVLIELVGQNPPLYDTRLESYRDGQVRGNIWEEIEKAMKKLCTPIKSILTKLPPTLRVEAKTKVFNILAEYELQSVQQTERSSNFLQDHSSSSYSNPSSHTLQYQTHSLF</sequence>
<feature type="compositionally biased region" description="Low complexity" evidence="1">
    <location>
        <begin position="101"/>
        <end position="110"/>
    </location>
</feature>
<proteinExistence type="predicted"/>
<organism evidence="3">
    <name type="scientific">Cacopsylla melanoneura</name>
    <dbReference type="NCBI Taxonomy" id="428564"/>
    <lineage>
        <taxon>Eukaryota</taxon>
        <taxon>Metazoa</taxon>
        <taxon>Ecdysozoa</taxon>
        <taxon>Arthropoda</taxon>
        <taxon>Hexapoda</taxon>
        <taxon>Insecta</taxon>
        <taxon>Pterygota</taxon>
        <taxon>Neoptera</taxon>
        <taxon>Paraneoptera</taxon>
        <taxon>Hemiptera</taxon>
        <taxon>Sternorrhyncha</taxon>
        <taxon>Psylloidea</taxon>
        <taxon>Psyllidae</taxon>
        <taxon>Psyllinae</taxon>
        <taxon>Cacopsylla</taxon>
    </lineage>
</organism>
<dbReference type="EMBL" id="HBUF01514650">
    <property type="protein sequence ID" value="CAG6747504.1"/>
    <property type="molecule type" value="Transcribed_RNA"/>
</dbReference>
<feature type="compositionally biased region" description="Polar residues" evidence="1">
    <location>
        <begin position="91"/>
        <end position="100"/>
    </location>
</feature>
<dbReference type="Pfam" id="PF10545">
    <property type="entry name" value="MADF_DNA_bdg"/>
    <property type="match status" value="1"/>
</dbReference>
<protein>
    <recommendedName>
        <fullName evidence="2">MADF domain-containing protein</fullName>
    </recommendedName>
</protein>
<accession>A0A8D8ZID9</accession>
<name>A0A8D8ZID9_9HEMI</name>
<feature type="region of interest" description="Disordered" evidence="1">
    <location>
        <begin position="91"/>
        <end position="121"/>
    </location>
</feature>
<dbReference type="PROSITE" id="PS51029">
    <property type="entry name" value="MADF"/>
    <property type="match status" value="1"/>
</dbReference>
<dbReference type="AlphaFoldDB" id="A0A8D8ZID9"/>
<dbReference type="InterPro" id="IPR006578">
    <property type="entry name" value="MADF-dom"/>
</dbReference>